<evidence type="ECO:0000256" key="4">
    <source>
        <dbReference type="ARBA" id="ARBA00023163"/>
    </source>
</evidence>
<reference evidence="7 8" key="1">
    <citation type="submission" date="2016-10" db="EMBL/GenBank/DDBJ databases">
        <title>The genome of Paramicrosporidium saccamoebae is the missing link in understanding Cryptomycota and Microsporidia evolution.</title>
        <authorList>
            <person name="Quandt C.A."/>
            <person name="Beaudet D."/>
            <person name="Corsaro D."/>
            <person name="Michel R."/>
            <person name="Corradi N."/>
            <person name="James T."/>
        </authorList>
    </citation>
    <scope>NUCLEOTIDE SEQUENCE [LARGE SCALE GENOMIC DNA]</scope>
    <source>
        <strain evidence="7 8">KSL3</strain>
    </source>
</reference>
<comment type="caution">
    <text evidence="7">The sequence shown here is derived from an EMBL/GenBank/DDBJ whole genome shotgun (WGS) entry which is preliminary data.</text>
</comment>
<evidence type="ECO:0000256" key="3">
    <source>
        <dbReference type="ARBA" id="ARBA00023015"/>
    </source>
</evidence>
<keyword evidence="2" id="KW-0678">Repressor</keyword>
<dbReference type="GO" id="GO:0010468">
    <property type="term" value="P:regulation of gene expression"/>
    <property type="evidence" value="ECO:0007669"/>
    <property type="project" value="UniProtKB-ARBA"/>
</dbReference>
<dbReference type="Pfam" id="PF08598">
    <property type="entry name" value="Sds3"/>
    <property type="match status" value="1"/>
</dbReference>
<dbReference type="Proteomes" id="UP000240830">
    <property type="component" value="Unassembled WGS sequence"/>
</dbReference>
<dbReference type="EMBL" id="MTSL01000134">
    <property type="protein sequence ID" value="PJF18257.1"/>
    <property type="molecule type" value="Genomic_DNA"/>
</dbReference>
<gene>
    <name evidence="7" type="ORF">PSACC_01913</name>
</gene>
<evidence type="ECO:0000256" key="6">
    <source>
        <dbReference type="SAM" id="MobiDB-lite"/>
    </source>
</evidence>
<keyword evidence="3" id="KW-0805">Transcription regulation</keyword>
<dbReference type="PANTHER" id="PTHR21964">
    <property type="entry name" value="BREAST CANCER METASTASIS-SUPPRESSOR 1"/>
    <property type="match status" value="1"/>
</dbReference>
<dbReference type="GO" id="GO:0005654">
    <property type="term" value="C:nucleoplasm"/>
    <property type="evidence" value="ECO:0007669"/>
    <property type="project" value="UniProtKB-ARBA"/>
</dbReference>
<evidence type="ECO:0000313" key="7">
    <source>
        <dbReference type="EMBL" id="PJF18257.1"/>
    </source>
</evidence>
<organism evidence="7 8">
    <name type="scientific">Paramicrosporidium saccamoebae</name>
    <dbReference type="NCBI Taxonomy" id="1246581"/>
    <lineage>
        <taxon>Eukaryota</taxon>
        <taxon>Fungi</taxon>
        <taxon>Fungi incertae sedis</taxon>
        <taxon>Cryptomycota</taxon>
        <taxon>Cryptomycota incertae sedis</taxon>
        <taxon>Paramicrosporidium</taxon>
    </lineage>
</organism>
<dbReference type="AlphaFoldDB" id="A0A2H9TKG8"/>
<proteinExistence type="predicted"/>
<sequence length="192" mass="21673">MSDDSSEIGDISDVGNLSDDQDEAMETTRSPPSKSNLEREANKLRSKFKILREALAEEKMADINQEIEEVKKGSHPALGKELQELERRRAERTTVSHERKRVKVENIVNDYKSKVQALDDEKRVHKSVPLHLFYNDNIEADLAIIKNGKRKQPANTLEAGKLASGKLEAEEPVMDELIVDTAVSSRELLHSE</sequence>
<dbReference type="InterPro" id="IPR013907">
    <property type="entry name" value="Sds3"/>
</dbReference>
<dbReference type="OrthoDB" id="20886at2759"/>
<protein>
    <submittedName>
        <fullName evidence="7">Uncharacterized protein</fullName>
    </submittedName>
</protein>
<evidence type="ECO:0000256" key="5">
    <source>
        <dbReference type="ARBA" id="ARBA00023242"/>
    </source>
</evidence>
<accession>A0A2H9TKG8</accession>
<keyword evidence="5" id="KW-0539">Nucleus</keyword>
<evidence type="ECO:0000256" key="2">
    <source>
        <dbReference type="ARBA" id="ARBA00022491"/>
    </source>
</evidence>
<feature type="region of interest" description="Disordered" evidence="6">
    <location>
        <begin position="1"/>
        <end position="41"/>
    </location>
</feature>
<keyword evidence="8" id="KW-1185">Reference proteome</keyword>
<evidence type="ECO:0000256" key="1">
    <source>
        <dbReference type="ARBA" id="ARBA00004123"/>
    </source>
</evidence>
<comment type="subcellular location">
    <subcellularLocation>
        <location evidence="1">Nucleus</location>
    </subcellularLocation>
</comment>
<evidence type="ECO:0000313" key="8">
    <source>
        <dbReference type="Proteomes" id="UP000240830"/>
    </source>
</evidence>
<keyword evidence="4" id="KW-0804">Transcription</keyword>
<name>A0A2H9TKG8_9FUNG</name>